<gene>
    <name evidence="2" type="ORF">EBB_00155</name>
</gene>
<dbReference type="EMBL" id="JACXST010000001">
    <property type="protein sequence ID" value="MBD9358986.1"/>
    <property type="molecule type" value="Genomic_DNA"/>
</dbReference>
<accession>A0ABR9D860</accession>
<proteinExistence type="predicted"/>
<dbReference type="Proteomes" id="UP000641152">
    <property type="component" value="Unassembled WGS sequence"/>
</dbReference>
<keyword evidence="3" id="KW-1185">Reference proteome</keyword>
<keyword evidence="1" id="KW-0812">Transmembrane</keyword>
<evidence type="ECO:0000256" key="1">
    <source>
        <dbReference type="SAM" id="Phobius"/>
    </source>
</evidence>
<comment type="caution">
    <text evidence="2">The sequence shown here is derived from an EMBL/GenBank/DDBJ whole genome shotgun (WGS) entry which is preliminary data.</text>
</comment>
<sequence length="149" mass="17333">MQNQANQDRIEYLYNSIDSQISSFRMRRQENKRKATHIKIFVILLGAMTTIALGLQVDSIYGDLIKNIALIFSSIITAINTIELFFNYRALWIRYTQTTVQLYALKAELDFLSKSSEITEEQLIKIFNKLQSILAETNLEWTSFRKDPA</sequence>
<dbReference type="NCBIfam" id="NF033634">
    <property type="entry name" value="SLATT_1"/>
    <property type="match status" value="1"/>
</dbReference>
<protein>
    <submittedName>
        <fullName evidence="2">DUF4231 domain-containing protein</fullName>
    </submittedName>
</protein>
<feature type="transmembrane region" description="Helical" evidence="1">
    <location>
        <begin position="67"/>
        <end position="86"/>
    </location>
</feature>
<reference evidence="2 3" key="1">
    <citation type="submission" date="2020-09" db="EMBL/GenBank/DDBJ databases">
        <title>Methylomonas albis sp. nov. and Methylomonas fluvii sp. nov.: Two cold-adapted methanotrophs from the River Elbe and an amended description of Methylovulum psychrotolerans strain Eb1.</title>
        <authorList>
            <person name="Bussmann I.K."/>
            <person name="Klings K.-W."/>
            <person name="Warnstedt J."/>
            <person name="Hoppert M."/>
            <person name="Saborowski A."/>
            <person name="Horn F."/>
            <person name="Liebner S."/>
        </authorList>
    </citation>
    <scope>NUCLEOTIDE SEQUENCE [LARGE SCALE GENOMIC DNA]</scope>
    <source>
        <strain evidence="2 3">EbB</strain>
    </source>
</reference>
<evidence type="ECO:0000313" key="2">
    <source>
        <dbReference type="EMBL" id="MBD9358986.1"/>
    </source>
</evidence>
<keyword evidence="1" id="KW-1133">Transmembrane helix</keyword>
<dbReference type="RefSeq" id="WP_192391934.1">
    <property type="nucleotide sequence ID" value="NZ_CAJHIU010000001.1"/>
</dbReference>
<dbReference type="Pfam" id="PF14015">
    <property type="entry name" value="DUF4231"/>
    <property type="match status" value="1"/>
</dbReference>
<keyword evidence="1" id="KW-0472">Membrane</keyword>
<organism evidence="2 3">
    <name type="scientific">Methylomonas fluvii</name>
    <dbReference type="NCBI Taxonomy" id="1854564"/>
    <lineage>
        <taxon>Bacteria</taxon>
        <taxon>Pseudomonadati</taxon>
        <taxon>Pseudomonadota</taxon>
        <taxon>Gammaproteobacteria</taxon>
        <taxon>Methylococcales</taxon>
        <taxon>Methylococcaceae</taxon>
        <taxon>Methylomonas</taxon>
    </lineage>
</organism>
<feature type="transmembrane region" description="Helical" evidence="1">
    <location>
        <begin position="35"/>
        <end position="55"/>
    </location>
</feature>
<name>A0ABR9D860_9GAMM</name>
<dbReference type="InterPro" id="IPR025325">
    <property type="entry name" value="DUF4231"/>
</dbReference>
<evidence type="ECO:0000313" key="3">
    <source>
        <dbReference type="Proteomes" id="UP000641152"/>
    </source>
</evidence>